<dbReference type="VEuPathDB" id="FungiDB:PHYBLDRAFT_147827"/>
<dbReference type="AlphaFoldDB" id="A0A162TVJ8"/>
<keyword evidence="3" id="KW-1185">Reference proteome</keyword>
<feature type="coiled-coil region" evidence="1">
    <location>
        <begin position="52"/>
        <end position="86"/>
    </location>
</feature>
<dbReference type="InParanoid" id="A0A162TVJ8"/>
<feature type="coiled-coil region" evidence="1">
    <location>
        <begin position="192"/>
        <end position="219"/>
    </location>
</feature>
<dbReference type="Proteomes" id="UP000077315">
    <property type="component" value="Unassembled WGS sequence"/>
</dbReference>
<dbReference type="RefSeq" id="XP_018289372.1">
    <property type="nucleotide sequence ID" value="XM_018431959.1"/>
</dbReference>
<proteinExistence type="predicted"/>
<dbReference type="EMBL" id="KV440986">
    <property type="protein sequence ID" value="OAD71332.1"/>
    <property type="molecule type" value="Genomic_DNA"/>
</dbReference>
<protein>
    <submittedName>
        <fullName evidence="2">Uncharacterized protein</fullName>
    </submittedName>
</protein>
<keyword evidence="1" id="KW-0175">Coiled coil</keyword>
<name>A0A162TVJ8_PHYB8</name>
<reference evidence="3" key="1">
    <citation type="submission" date="2015-06" db="EMBL/GenBank/DDBJ databases">
        <title>Expansion of signal transduction pathways in fungi by whole-genome duplication.</title>
        <authorList>
            <consortium name="DOE Joint Genome Institute"/>
            <person name="Corrochano L.M."/>
            <person name="Kuo A."/>
            <person name="Marcet-Houben M."/>
            <person name="Polaino S."/>
            <person name="Salamov A."/>
            <person name="Villalobos J.M."/>
            <person name="Alvarez M.I."/>
            <person name="Avalos J."/>
            <person name="Benito E.P."/>
            <person name="Benoit I."/>
            <person name="Burger G."/>
            <person name="Camino L.P."/>
            <person name="Canovas D."/>
            <person name="Cerda-Olmedo E."/>
            <person name="Cheng J.-F."/>
            <person name="Dominguez A."/>
            <person name="Elias M."/>
            <person name="Eslava A.P."/>
            <person name="Glaser F."/>
            <person name="Grimwood J."/>
            <person name="Gutierrez G."/>
            <person name="Heitman J."/>
            <person name="Henrissat B."/>
            <person name="Iturriaga E.A."/>
            <person name="Lang B.F."/>
            <person name="Lavin J.L."/>
            <person name="Lee S."/>
            <person name="Li W."/>
            <person name="Lindquist E."/>
            <person name="Lopez-Garcia S."/>
            <person name="Luque E.M."/>
            <person name="Marcos A.T."/>
            <person name="Martin J."/>
            <person name="McCluskey K."/>
            <person name="Medina H.R."/>
            <person name="Miralles-Duran A."/>
            <person name="Miyazaki A."/>
            <person name="Munoz-Torres E."/>
            <person name="Oguiza J.A."/>
            <person name="Ohm R."/>
            <person name="Olmedo M."/>
            <person name="Orejas M."/>
            <person name="Ortiz-Castellanos L."/>
            <person name="Pisabarro A.G."/>
            <person name="Rodriguez-Romero J."/>
            <person name="Ruiz-Herrera J."/>
            <person name="Ruiz-Vazquez R."/>
            <person name="Sanz C."/>
            <person name="Schackwitz W."/>
            <person name="Schmutz J."/>
            <person name="Shahriari M."/>
            <person name="Shelest E."/>
            <person name="Silva-Franco F."/>
            <person name="Soanes D."/>
            <person name="Syed K."/>
            <person name="Tagua V.G."/>
            <person name="Talbot N.J."/>
            <person name="Thon M."/>
            <person name="De vries R.P."/>
            <person name="Wiebenga A."/>
            <person name="Yadav J.S."/>
            <person name="Braun E.L."/>
            <person name="Baker S."/>
            <person name="Garre V."/>
            <person name="Horwitz B."/>
            <person name="Torres-Martinez S."/>
            <person name="Idnurm A."/>
            <person name="Herrera-Estrella A."/>
            <person name="Gabaldon T."/>
            <person name="Grigoriev I.V."/>
        </authorList>
    </citation>
    <scope>NUCLEOTIDE SEQUENCE [LARGE SCALE GENOMIC DNA]</scope>
    <source>
        <strain evidence="3">NRRL 1555(-)</strain>
    </source>
</reference>
<dbReference type="GeneID" id="28992865"/>
<dbReference type="OrthoDB" id="2420495at2759"/>
<organism evidence="2 3">
    <name type="scientific">Phycomyces blakesleeanus (strain ATCC 8743b / DSM 1359 / FGSC 10004 / NBRC 33097 / NRRL 1555)</name>
    <dbReference type="NCBI Taxonomy" id="763407"/>
    <lineage>
        <taxon>Eukaryota</taxon>
        <taxon>Fungi</taxon>
        <taxon>Fungi incertae sedis</taxon>
        <taxon>Mucoromycota</taxon>
        <taxon>Mucoromycotina</taxon>
        <taxon>Mucoromycetes</taxon>
        <taxon>Mucorales</taxon>
        <taxon>Phycomycetaceae</taxon>
        <taxon>Phycomyces</taxon>
    </lineage>
</organism>
<evidence type="ECO:0000256" key="1">
    <source>
        <dbReference type="SAM" id="Coils"/>
    </source>
</evidence>
<gene>
    <name evidence="2" type="ORF">PHYBLDRAFT_147827</name>
</gene>
<sequence>MSFTQKRSSDGLSDSDDSWERAAHSFRHEPPSLYARQTTILEAQNAKLVITSDMLQKQLDKAKSELALLEKEYEEEHNRMSQISAEYDESVNSTVNLAQDIFEVSTKDKTALVSLDTDRTSLETYIAADSALSEKLQHALYLWHRQLPMAEETEASIYIYILHLIDASKARQCPAIEIETIVEAFQTVECLNAQAEATCKGYEAKTQTIERELQKLNHLPQLLPILNSSIASYQEETRRSHQAAVNTQENELEPLLQRISSLSIRSPLTETNIRKDYETMEELSLQLEKICQTLLNQRACQQLLTFGYETDDKHQKQQQYVYQALKEELEEEYISHHAFLEKAGALDWPNTGLQDRTNATDIMAWAQDLLGFEDDKLLSNESIVEKVKVLLQENKTWYNQWLKSLDAHMDVVDKLDEAEKRMTDTLYSNSASTNELILLPQTYTETQKELEKSTIELGNDVAELEEELELSTRFEHKKELFTLFFNDPKEFEAHIASASGS</sequence>
<evidence type="ECO:0000313" key="2">
    <source>
        <dbReference type="EMBL" id="OAD71332.1"/>
    </source>
</evidence>
<accession>A0A162TVJ8</accession>
<evidence type="ECO:0000313" key="3">
    <source>
        <dbReference type="Proteomes" id="UP000077315"/>
    </source>
</evidence>